<comment type="caution">
    <text evidence="2">The sequence shown here is derived from an EMBL/GenBank/DDBJ whole genome shotgun (WGS) entry which is preliminary data.</text>
</comment>
<evidence type="ECO:0000313" key="2">
    <source>
        <dbReference type="EMBL" id="MBD3921766.1"/>
    </source>
</evidence>
<keyword evidence="3" id="KW-1185">Reference proteome</keyword>
<dbReference type="Proteomes" id="UP000609346">
    <property type="component" value="Unassembled WGS sequence"/>
</dbReference>
<reference evidence="2 3" key="1">
    <citation type="submission" date="2020-09" db="EMBL/GenBank/DDBJ databases">
        <title>Paenibacillus sp. strain PR3 16S rRNA gene Genome sequencing and assembly.</title>
        <authorList>
            <person name="Kim J."/>
        </authorList>
    </citation>
    <scope>NUCLEOTIDE SEQUENCE [LARGE SCALE GENOMIC DNA]</scope>
    <source>
        <strain evidence="2 3">PR3</strain>
    </source>
</reference>
<dbReference type="Gene3D" id="3.40.190.10">
    <property type="entry name" value="Periplasmic binding protein-like II"/>
    <property type="match status" value="2"/>
</dbReference>
<evidence type="ECO:0008006" key="4">
    <source>
        <dbReference type="Google" id="ProtNLM"/>
    </source>
</evidence>
<proteinExistence type="predicted"/>
<organism evidence="2 3">
    <name type="scientific">Paenibacillus terricola</name>
    <dbReference type="NCBI Taxonomy" id="2763503"/>
    <lineage>
        <taxon>Bacteria</taxon>
        <taxon>Bacillati</taxon>
        <taxon>Bacillota</taxon>
        <taxon>Bacilli</taxon>
        <taxon>Bacillales</taxon>
        <taxon>Paenibacillaceae</taxon>
        <taxon>Paenibacillus</taxon>
    </lineage>
</organism>
<sequence>MRKVFVSLLAAVVMIVTITGCFDKNGNQERALVDNESDKPVSNNADQVVWFSDVSSWTPPSPWSTDPQTVEGAITEKTGLTFDFNIPTQDGATKLSLMLVSNEEMPDVMTITNEVLAKKLIQAGKVWGMEQFLQAYDPDSHLLQDFPEDLKQVISERDGGWYALPSHISTNDMRNLYPPSSQYYSDSLLYRRNFGIMINQSILDKLGLKLEEISTEDGLLQAYQQIKDRNLTVDGAPVIPLQVDGKTYQETTLVTLQDMFGVMPVDKNGVYRDRLLAPETRHALHFLYRSAHEGYFGVGQFTMETTAVKSELMTGRVFSFIGNTANTGLKDMDFWVSPGPILSNEGASPVMGISKEAPPGWMQTYISKTTQHPEKLAKWLSYMSSPEGMMLHNFGFEGKHYTKNEHDLVVLTEEGKQAQAGFAASGVSAFWPFANVSWHDSVFQAPMEMTGADGLVVLAVQSAFGKSKHTVTYENAPFRLPADYIQSGSKLSEDQEQINRYKESQITKIVMAKSDQAFSSLYDEMIVKLRNLGIKAIDAKINEKVQEQMDKLSIDVRGVNS</sequence>
<dbReference type="PANTHER" id="PTHR43649">
    <property type="entry name" value="ARABINOSE-BINDING PROTEIN-RELATED"/>
    <property type="match status" value="1"/>
</dbReference>
<dbReference type="SUPFAM" id="SSF53850">
    <property type="entry name" value="Periplasmic binding protein-like II"/>
    <property type="match status" value="1"/>
</dbReference>
<dbReference type="EMBL" id="JACXZA010000006">
    <property type="protein sequence ID" value="MBD3921766.1"/>
    <property type="molecule type" value="Genomic_DNA"/>
</dbReference>
<dbReference type="RefSeq" id="WP_191206047.1">
    <property type="nucleotide sequence ID" value="NZ_JACXZA010000006.1"/>
</dbReference>
<protein>
    <recommendedName>
        <fullName evidence="4">ABC transporter substrate-binding protein</fullName>
    </recommendedName>
</protein>
<evidence type="ECO:0000256" key="1">
    <source>
        <dbReference type="ARBA" id="ARBA00022729"/>
    </source>
</evidence>
<dbReference type="PANTHER" id="PTHR43649:SF33">
    <property type="entry name" value="POLYGALACTURONAN_RHAMNOGALACTURONAN-BINDING PROTEIN YTCQ"/>
    <property type="match status" value="1"/>
</dbReference>
<accession>A0ABR8N2J9</accession>
<dbReference type="InterPro" id="IPR050490">
    <property type="entry name" value="Bact_solute-bd_prot1"/>
</dbReference>
<dbReference type="PROSITE" id="PS51257">
    <property type="entry name" value="PROKAR_LIPOPROTEIN"/>
    <property type="match status" value="1"/>
</dbReference>
<name>A0ABR8N2J9_9BACL</name>
<keyword evidence="1" id="KW-0732">Signal</keyword>
<evidence type="ECO:0000313" key="3">
    <source>
        <dbReference type="Proteomes" id="UP000609346"/>
    </source>
</evidence>
<gene>
    <name evidence="2" type="ORF">H8B09_23590</name>
</gene>